<evidence type="ECO:0000256" key="8">
    <source>
        <dbReference type="SAM" id="MobiDB-lite"/>
    </source>
</evidence>
<feature type="transmembrane region" description="Helical" evidence="9">
    <location>
        <begin position="320"/>
        <end position="349"/>
    </location>
</feature>
<gene>
    <name evidence="10" type="ORF">EAS64_04205</name>
</gene>
<reference evidence="10 11" key="1">
    <citation type="submission" date="2018-11" db="EMBL/GenBank/DDBJ databases">
        <title>Trebonia kvetii gen.nov., sp.nov., a novel acidophilic actinobacterium, and proposal of the new actinobacterial family Treboniaceae fam. nov.</title>
        <authorList>
            <person name="Rapoport D."/>
            <person name="Sagova-Mareckova M."/>
            <person name="Sedlacek I."/>
            <person name="Provaznik J."/>
            <person name="Kralova S."/>
            <person name="Pavlinic D."/>
            <person name="Benes V."/>
            <person name="Kopecky J."/>
        </authorList>
    </citation>
    <scope>NUCLEOTIDE SEQUENCE [LARGE SCALE GENOMIC DNA]</scope>
    <source>
        <strain evidence="10 11">15Tr583</strain>
    </source>
</reference>
<evidence type="ECO:0000256" key="5">
    <source>
        <dbReference type="ARBA" id="ARBA00022692"/>
    </source>
</evidence>
<evidence type="ECO:0000256" key="9">
    <source>
        <dbReference type="SAM" id="Phobius"/>
    </source>
</evidence>
<dbReference type="PANTHER" id="PTHR21716:SF53">
    <property type="entry name" value="PERMEASE PERM-RELATED"/>
    <property type="match status" value="1"/>
</dbReference>
<dbReference type="GO" id="GO:0005886">
    <property type="term" value="C:plasma membrane"/>
    <property type="evidence" value="ECO:0007669"/>
    <property type="project" value="UniProtKB-SubCell"/>
</dbReference>
<evidence type="ECO:0000256" key="7">
    <source>
        <dbReference type="ARBA" id="ARBA00023136"/>
    </source>
</evidence>
<dbReference type="RefSeq" id="WP_145851352.1">
    <property type="nucleotide sequence ID" value="NZ_RPFW01000001.1"/>
</dbReference>
<evidence type="ECO:0000256" key="4">
    <source>
        <dbReference type="ARBA" id="ARBA00022475"/>
    </source>
</evidence>
<keyword evidence="6 9" id="KW-1133">Transmembrane helix</keyword>
<dbReference type="Pfam" id="PF01594">
    <property type="entry name" value="AI-2E_transport"/>
    <property type="match status" value="1"/>
</dbReference>
<feature type="transmembrane region" description="Helical" evidence="9">
    <location>
        <begin position="51"/>
        <end position="69"/>
    </location>
</feature>
<organism evidence="10 11">
    <name type="scientific">Trebonia kvetii</name>
    <dbReference type="NCBI Taxonomy" id="2480626"/>
    <lineage>
        <taxon>Bacteria</taxon>
        <taxon>Bacillati</taxon>
        <taxon>Actinomycetota</taxon>
        <taxon>Actinomycetes</taxon>
        <taxon>Streptosporangiales</taxon>
        <taxon>Treboniaceae</taxon>
        <taxon>Trebonia</taxon>
    </lineage>
</organism>
<evidence type="ECO:0000256" key="1">
    <source>
        <dbReference type="ARBA" id="ARBA00004651"/>
    </source>
</evidence>
<dbReference type="PANTHER" id="PTHR21716">
    <property type="entry name" value="TRANSMEMBRANE PROTEIN"/>
    <property type="match status" value="1"/>
</dbReference>
<dbReference type="AlphaFoldDB" id="A0A6P2C590"/>
<feature type="transmembrane region" description="Helical" evidence="9">
    <location>
        <begin position="252"/>
        <end position="272"/>
    </location>
</feature>
<proteinExistence type="inferred from homology"/>
<dbReference type="EMBL" id="RPFW01000001">
    <property type="protein sequence ID" value="TVZ06599.1"/>
    <property type="molecule type" value="Genomic_DNA"/>
</dbReference>
<dbReference type="OrthoDB" id="4016357at2"/>
<evidence type="ECO:0000256" key="6">
    <source>
        <dbReference type="ARBA" id="ARBA00022989"/>
    </source>
</evidence>
<evidence type="ECO:0000256" key="3">
    <source>
        <dbReference type="ARBA" id="ARBA00022448"/>
    </source>
</evidence>
<keyword evidence="7 9" id="KW-0472">Membrane</keyword>
<feature type="region of interest" description="Disordered" evidence="8">
    <location>
        <begin position="367"/>
        <end position="386"/>
    </location>
</feature>
<feature type="transmembrane region" description="Helical" evidence="9">
    <location>
        <begin position="81"/>
        <end position="106"/>
    </location>
</feature>
<evidence type="ECO:0000313" key="11">
    <source>
        <dbReference type="Proteomes" id="UP000460272"/>
    </source>
</evidence>
<comment type="subcellular location">
    <subcellularLocation>
        <location evidence="1">Cell membrane</location>
        <topology evidence="1">Multi-pass membrane protein</topology>
    </subcellularLocation>
</comment>
<name>A0A6P2C590_9ACTN</name>
<evidence type="ECO:0000313" key="10">
    <source>
        <dbReference type="EMBL" id="TVZ06599.1"/>
    </source>
</evidence>
<sequence>MSSEQAPRGRLARLFDAADRRHVPLRTILVTAGVVVAIYLAGKLLYLLRDIVLLMLVAGFVAMLLNPAVAKVQRRIPRRGFAVTVVTLWAALIFIGLAVAFGVPLVNGITHLADRLPSYIASLQHGRGWIGHLVAKYHVQGWVQRNTPKLVGYAQSLSKPALTLGKGAVSIIIELFTIFVLVLLLLLEGPKMWDWMLGQMTPGRKATVTRIAADVSDKVTGYMFGNLLTSLIAGIVVFVTLLILGVPFPLLWGLWVALVDFLPMIGGALAGIPTVLFAFIARGLTAGIVTAVVFAVYTQIENHVLNPVVMSKTVRINPLLVFIALLVGASIGSLIGGIFGGFVAALLAIPTAGALQVLVKEVWQATAPDQPKDSPAPAAERGESAV</sequence>
<dbReference type="Proteomes" id="UP000460272">
    <property type="component" value="Unassembled WGS sequence"/>
</dbReference>
<feature type="transmembrane region" description="Helical" evidence="9">
    <location>
        <begin position="227"/>
        <end position="246"/>
    </location>
</feature>
<keyword evidence="3" id="KW-0813">Transport</keyword>
<comment type="similarity">
    <text evidence="2">Belongs to the autoinducer-2 exporter (AI-2E) (TC 2.A.86) family.</text>
</comment>
<keyword evidence="11" id="KW-1185">Reference proteome</keyword>
<feature type="transmembrane region" description="Helical" evidence="9">
    <location>
        <begin position="167"/>
        <end position="187"/>
    </location>
</feature>
<dbReference type="InterPro" id="IPR002549">
    <property type="entry name" value="AI-2E-like"/>
</dbReference>
<feature type="transmembrane region" description="Helical" evidence="9">
    <location>
        <begin position="279"/>
        <end position="300"/>
    </location>
</feature>
<keyword evidence="4" id="KW-1003">Cell membrane</keyword>
<comment type="caution">
    <text evidence="10">The sequence shown here is derived from an EMBL/GenBank/DDBJ whole genome shotgun (WGS) entry which is preliminary data.</text>
</comment>
<evidence type="ECO:0000256" key="2">
    <source>
        <dbReference type="ARBA" id="ARBA00009773"/>
    </source>
</evidence>
<protein>
    <submittedName>
        <fullName evidence="10">AI-2E family transporter</fullName>
    </submittedName>
</protein>
<feature type="transmembrane region" description="Helical" evidence="9">
    <location>
        <begin position="23"/>
        <end position="45"/>
    </location>
</feature>
<accession>A0A6P2C590</accession>
<keyword evidence="5 9" id="KW-0812">Transmembrane</keyword>